<evidence type="ECO:0000313" key="5">
    <source>
        <dbReference type="Proteomes" id="UP000477911"/>
    </source>
</evidence>
<reference evidence="4 5" key="1">
    <citation type="submission" date="2019-12" db="EMBL/GenBank/DDBJ databases">
        <authorList>
            <person name="Li M."/>
        </authorList>
    </citation>
    <scope>NUCLEOTIDE SEQUENCE [LARGE SCALE GENOMIC DNA]</scope>
    <source>
        <strain evidence="4 5">GBMRC 2024</strain>
    </source>
</reference>
<dbReference type="CDD" id="cd04301">
    <property type="entry name" value="NAT_SF"/>
    <property type="match status" value="1"/>
</dbReference>
<name>A0A6L7FZV3_9RHOB</name>
<dbReference type="SUPFAM" id="SSF55729">
    <property type="entry name" value="Acyl-CoA N-acyltransferases (Nat)"/>
    <property type="match status" value="1"/>
</dbReference>
<dbReference type="EMBL" id="WUMU01000002">
    <property type="protein sequence ID" value="MXN16756.1"/>
    <property type="molecule type" value="Genomic_DNA"/>
</dbReference>
<dbReference type="Proteomes" id="UP000477911">
    <property type="component" value="Unassembled WGS sequence"/>
</dbReference>
<dbReference type="PANTHER" id="PTHR43877:SF2">
    <property type="entry name" value="AMINOALKYLPHOSPHONATE N-ACETYLTRANSFERASE-RELATED"/>
    <property type="match status" value="1"/>
</dbReference>
<dbReference type="PROSITE" id="PS51186">
    <property type="entry name" value="GNAT"/>
    <property type="match status" value="1"/>
</dbReference>
<evidence type="ECO:0000259" key="3">
    <source>
        <dbReference type="PROSITE" id="PS51186"/>
    </source>
</evidence>
<dbReference type="PANTHER" id="PTHR43877">
    <property type="entry name" value="AMINOALKYLPHOSPHONATE N-ACETYLTRANSFERASE-RELATED-RELATED"/>
    <property type="match status" value="1"/>
</dbReference>
<keyword evidence="5" id="KW-1185">Reference proteome</keyword>
<keyword evidence="2" id="KW-0012">Acyltransferase</keyword>
<evidence type="ECO:0000256" key="2">
    <source>
        <dbReference type="ARBA" id="ARBA00023315"/>
    </source>
</evidence>
<dbReference type="InterPro" id="IPR050832">
    <property type="entry name" value="Bact_Acetyltransf"/>
</dbReference>
<comment type="caution">
    <text evidence="4">The sequence shown here is derived from an EMBL/GenBank/DDBJ whole genome shotgun (WGS) entry which is preliminary data.</text>
</comment>
<dbReference type="InterPro" id="IPR000182">
    <property type="entry name" value="GNAT_dom"/>
</dbReference>
<sequence length="149" mass="16304">MTSHIRLATSADLPEVGTIVSAAYTPWIEKIGQRPGPLTDDYAALIAEGRVHVLDEGAEVLGFVVLVPQGAAMLLDNVAVAPQTQGRGIGRLLMQFAEDQARAAGLTTMRLYTHVRMDTNIALYTRLGYGETRRVTEKGLHRVYMEKPL</sequence>
<gene>
    <name evidence="4" type="ORF">GR170_02825</name>
</gene>
<keyword evidence="1 4" id="KW-0808">Transferase</keyword>
<organism evidence="4 5">
    <name type="scientific">Pseudooceanicola albus</name>
    <dbReference type="NCBI Taxonomy" id="2692189"/>
    <lineage>
        <taxon>Bacteria</taxon>
        <taxon>Pseudomonadati</taxon>
        <taxon>Pseudomonadota</taxon>
        <taxon>Alphaproteobacteria</taxon>
        <taxon>Rhodobacterales</taxon>
        <taxon>Paracoccaceae</taxon>
        <taxon>Pseudooceanicola</taxon>
    </lineage>
</organism>
<evidence type="ECO:0000256" key="1">
    <source>
        <dbReference type="ARBA" id="ARBA00022679"/>
    </source>
</evidence>
<dbReference type="RefSeq" id="WP_160891401.1">
    <property type="nucleotide sequence ID" value="NZ_WUMU01000002.1"/>
</dbReference>
<dbReference type="Gene3D" id="3.40.630.30">
    <property type="match status" value="1"/>
</dbReference>
<dbReference type="AlphaFoldDB" id="A0A6L7FZV3"/>
<feature type="domain" description="N-acetyltransferase" evidence="3">
    <location>
        <begin position="3"/>
        <end position="149"/>
    </location>
</feature>
<dbReference type="InterPro" id="IPR016181">
    <property type="entry name" value="Acyl_CoA_acyltransferase"/>
</dbReference>
<evidence type="ECO:0000313" key="4">
    <source>
        <dbReference type="EMBL" id="MXN16756.1"/>
    </source>
</evidence>
<dbReference type="GO" id="GO:0016747">
    <property type="term" value="F:acyltransferase activity, transferring groups other than amino-acyl groups"/>
    <property type="evidence" value="ECO:0007669"/>
    <property type="project" value="InterPro"/>
</dbReference>
<proteinExistence type="predicted"/>
<accession>A0A6L7FZV3</accession>
<protein>
    <submittedName>
        <fullName evidence="4">GNAT family N-acetyltransferase</fullName>
    </submittedName>
</protein>
<dbReference type="Pfam" id="PF00583">
    <property type="entry name" value="Acetyltransf_1"/>
    <property type="match status" value="1"/>
</dbReference>